<dbReference type="InterPro" id="IPR036259">
    <property type="entry name" value="MFS_trans_sf"/>
</dbReference>
<keyword evidence="3 7" id="KW-0812">Transmembrane</keyword>
<dbReference type="PANTHER" id="PTHR43791">
    <property type="entry name" value="PERMEASE-RELATED"/>
    <property type="match status" value="1"/>
</dbReference>
<evidence type="ECO:0000256" key="5">
    <source>
        <dbReference type="ARBA" id="ARBA00023136"/>
    </source>
</evidence>
<comment type="subcellular location">
    <subcellularLocation>
        <location evidence="1">Membrane</location>
        <topology evidence="1">Multi-pass membrane protein</topology>
    </subcellularLocation>
</comment>
<keyword evidence="5 7" id="KW-0472">Membrane</keyword>
<evidence type="ECO:0000256" key="6">
    <source>
        <dbReference type="ARBA" id="ARBA00023180"/>
    </source>
</evidence>
<feature type="transmembrane region" description="Helical" evidence="7">
    <location>
        <begin position="455"/>
        <end position="477"/>
    </location>
</feature>
<comment type="caution">
    <text evidence="8">The sequence shown here is derived from an EMBL/GenBank/DDBJ whole genome shotgun (WGS) entry which is preliminary data.</text>
</comment>
<reference evidence="9" key="1">
    <citation type="journal article" date="2016" name="Genome Biol. Evol.">
        <title>Comparative 'omics' of the Fusarium fujikuroi species complex highlights differences in genetic potential and metabolite synthesis.</title>
        <authorList>
            <person name="Niehaus E.-M."/>
            <person name="Muensterkoetter M."/>
            <person name="Proctor R.H."/>
            <person name="Brown D.W."/>
            <person name="Sharon A."/>
            <person name="Idan Y."/>
            <person name="Oren-Young L."/>
            <person name="Sieber C.M."/>
            <person name="Novak O."/>
            <person name="Pencik A."/>
            <person name="Tarkowska D."/>
            <person name="Hromadova K."/>
            <person name="Freeman S."/>
            <person name="Maymon M."/>
            <person name="Elazar M."/>
            <person name="Youssef S.A."/>
            <person name="El-Shabrawy E.S.M."/>
            <person name="Shalaby A.B.A."/>
            <person name="Houterman P."/>
            <person name="Brock N.L."/>
            <person name="Burkhardt I."/>
            <person name="Tsavkelova E.A."/>
            <person name="Dickschat J.S."/>
            <person name="Galuszka P."/>
            <person name="Gueldener U."/>
            <person name="Tudzynski B."/>
        </authorList>
    </citation>
    <scope>NUCLEOTIDE SEQUENCE [LARGE SCALE GENOMIC DNA]</scope>
    <source>
        <strain evidence="9">ET1</strain>
    </source>
</reference>
<feature type="transmembrane region" description="Helical" evidence="7">
    <location>
        <begin position="366"/>
        <end position="385"/>
    </location>
</feature>
<evidence type="ECO:0000256" key="7">
    <source>
        <dbReference type="SAM" id="Phobius"/>
    </source>
</evidence>
<evidence type="ECO:0000313" key="9">
    <source>
        <dbReference type="Proteomes" id="UP000183971"/>
    </source>
</evidence>
<dbReference type="VEuPathDB" id="FungiDB:FPRO_05521"/>
<protein>
    <submittedName>
        <fullName evidence="8">Probable permease of the major facilitator superfamily</fullName>
    </submittedName>
</protein>
<dbReference type="AlphaFoldDB" id="A0A1L7VHP6"/>
<feature type="transmembrane region" description="Helical" evidence="7">
    <location>
        <begin position="147"/>
        <end position="170"/>
    </location>
</feature>
<evidence type="ECO:0000256" key="4">
    <source>
        <dbReference type="ARBA" id="ARBA00022989"/>
    </source>
</evidence>
<feature type="transmembrane region" description="Helical" evidence="7">
    <location>
        <begin position="301"/>
        <end position="321"/>
    </location>
</feature>
<dbReference type="InterPro" id="IPR011701">
    <property type="entry name" value="MFS"/>
</dbReference>
<dbReference type="GO" id="GO:0016020">
    <property type="term" value="C:membrane"/>
    <property type="evidence" value="ECO:0007669"/>
    <property type="project" value="UniProtKB-SubCell"/>
</dbReference>
<dbReference type="Gene3D" id="1.20.1250.20">
    <property type="entry name" value="MFS general substrate transporter like domains"/>
    <property type="match status" value="2"/>
</dbReference>
<dbReference type="GO" id="GO:0022857">
    <property type="term" value="F:transmembrane transporter activity"/>
    <property type="evidence" value="ECO:0007669"/>
    <property type="project" value="InterPro"/>
</dbReference>
<keyword evidence="2" id="KW-0813">Transport</keyword>
<evidence type="ECO:0000256" key="2">
    <source>
        <dbReference type="ARBA" id="ARBA00022448"/>
    </source>
</evidence>
<feature type="transmembrane region" description="Helical" evidence="7">
    <location>
        <begin position="182"/>
        <end position="204"/>
    </location>
</feature>
<evidence type="ECO:0000256" key="1">
    <source>
        <dbReference type="ARBA" id="ARBA00004141"/>
    </source>
</evidence>
<dbReference type="SUPFAM" id="SSF103473">
    <property type="entry name" value="MFS general substrate transporter"/>
    <property type="match status" value="1"/>
</dbReference>
<feature type="transmembrane region" description="Helical" evidence="7">
    <location>
        <begin position="391"/>
        <end position="412"/>
    </location>
</feature>
<dbReference type="Pfam" id="PF07690">
    <property type="entry name" value="MFS_1"/>
    <property type="match status" value="2"/>
</dbReference>
<keyword evidence="9" id="KW-1185">Reference proteome</keyword>
<gene>
    <name evidence="8" type="ORF">FPRO_05521</name>
</gene>
<feature type="transmembrane region" description="Helical" evidence="7">
    <location>
        <begin position="94"/>
        <end position="115"/>
    </location>
</feature>
<proteinExistence type="predicted"/>
<feature type="transmembrane region" description="Helical" evidence="7">
    <location>
        <begin position="333"/>
        <end position="354"/>
    </location>
</feature>
<feature type="transmembrane region" description="Helical" evidence="7">
    <location>
        <begin position="122"/>
        <end position="141"/>
    </location>
</feature>
<dbReference type="RefSeq" id="XP_031079879.1">
    <property type="nucleotide sequence ID" value="XM_031229665.1"/>
</dbReference>
<dbReference type="PANTHER" id="PTHR43791:SF36">
    <property type="entry name" value="TRANSPORTER, PUTATIVE (AFU_ORTHOLOGUE AFUA_6G08340)-RELATED"/>
    <property type="match status" value="1"/>
</dbReference>
<sequence>MTAHDSPVKSAQQTQLSQHVETMAPVEDDIKMEGGNVESRWTPEEEQKALRKLDWCLIPLVGSLYLVSYIDRGNIGNAYTAGMGKQWGITSNDYSWIVTAYYIAYICFHWLILVWKFMPLPLWTFCMAFGWGTASILQAATTNFAGIMALRLLIGAFEAGFVPAVALYLTFFYHRREMGLRYGLFISFSPLANCFASALAYGIVQAKTSIHNWQLLFIVGKYLFPDTVNRLLIAPSEGIPTLLLAILAYFYLPASPSQCRFLTPRQNEIISQRAIKGRGEDTERKLNFAQVFAAFYDYKNYLQAFIIFCLNTAFGSLPAYLPTILKDMGYTSINAQGLSACPYITAYFVCVGMSMISDRVGQRGPFVFVFCCVGAVGYILLSIIRTTAIRYFATFLVCAGVFPAVALTFTWVTDNQGSSSKRGAGLAIFGMFGQCGPILGARLFPKSDGPFYHKGMWVCAGVLLAAALMAIILSVCLRMQNRHRDKVHGKSDPDHVPADIAEKGDAHPMYRFVP</sequence>
<dbReference type="FunFam" id="1.20.1250.20:FF:000013">
    <property type="entry name" value="MFS general substrate transporter"/>
    <property type="match status" value="1"/>
</dbReference>
<accession>A0A1L7VHP6</accession>
<evidence type="ECO:0000313" key="8">
    <source>
        <dbReference type="EMBL" id="CZR39286.1"/>
    </source>
</evidence>
<keyword evidence="4 7" id="KW-1133">Transmembrane helix</keyword>
<dbReference type="Proteomes" id="UP000183971">
    <property type="component" value="Unassembled WGS sequence"/>
</dbReference>
<dbReference type="EMBL" id="FJOF01000003">
    <property type="protein sequence ID" value="CZR39286.1"/>
    <property type="molecule type" value="Genomic_DNA"/>
</dbReference>
<organism evidence="8 9">
    <name type="scientific">Fusarium proliferatum (strain ET1)</name>
    <name type="common">Orchid endophyte fungus</name>
    <dbReference type="NCBI Taxonomy" id="1227346"/>
    <lineage>
        <taxon>Eukaryota</taxon>
        <taxon>Fungi</taxon>
        <taxon>Dikarya</taxon>
        <taxon>Ascomycota</taxon>
        <taxon>Pezizomycotina</taxon>
        <taxon>Sordariomycetes</taxon>
        <taxon>Hypocreomycetidae</taxon>
        <taxon>Hypocreales</taxon>
        <taxon>Nectriaceae</taxon>
        <taxon>Fusarium</taxon>
        <taxon>Fusarium fujikuroi species complex</taxon>
    </lineage>
</organism>
<keyword evidence="6" id="KW-0325">Glycoprotein</keyword>
<evidence type="ECO:0000256" key="3">
    <source>
        <dbReference type="ARBA" id="ARBA00022692"/>
    </source>
</evidence>
<dbReference type="FunFam" id="1.20.1250.20:FF:000018">
    <property type="entry name" value="MFS transporter permease"/>
    <property type="match status" value="1"/>
</dbReference>
<name>A0A1L7VHP6_FUSPR</name>
<feature type="transmembrane region" description="Helical" evidence="7">
    <location>
        <begin position="424"/>
        <end position="443"/>
    </location>
</feature>
<feature type="transmembrane region" description="Helical" evidence="7">
    <location>
        <begin position="231"/>
        <end position="252"/>
    </location>
</feature>
<dbReference type="GeneID" id="42050402"/>